<evidence type="ECO:0000313" key="3">
    <source>
        <dbReference type="Proteomes" id="UP000041254"/>
    </source>
</evidence>
<accession>A0A0G4FQR2</accession>
<proteinExistence type="predicted"/>
<evidence type="ECO:0000313" key="2">
    <source>
        <dbReference type="EMBL" id="CEM16791.1"/>
    </source>
</evidence>
<dbReference type="AlphaFoldDB" id="A0A0G4FQR2"/>
<keyword evidence="1" id="KW-0732">Signal</keyword>
<dbReference type="PROSITE" id="PS51257">
    <property type="entry name" value="PROKAR_LIPOPROTEIN"/>
    <property type="match status" value="1"/>
</dbReference>
<sequence length="394" mass="43145">MGRLGVPSLALSALVIVSCKAVTIEETSGASSGFFNVTADEPVCCLHSKKMTLQELYDDAYQTAAVLVQDDRKTGRITAFGSRAMVFASAKAAVAAALLNTAEAYEDVAELCELVDDLYARGWFVTQFNGLNPFYPQAFSQYYKGHVHWGDTTHYLRAYARWAAETANKAKGVVLSKKGKDTSKAKNAIEKAQAKALEAAVNLFNRAVKVRNLQDNLVEKIGDLAFSIDGGIYKWSEEYAHLLHPKRVFVPKDKLPEPDKPILEIKAKDYLQTTKVEDFIQTNAPKAATTVTGPHRMTAEALCLSHLPAGHFLLKAYEGACEAFNILDEPSHDDVAALRKLPYRVPEDMSPSTNFICREKDVEKGSKKGRGGAACNLLGACLMCTGAVLQLFFH</sequence>
<dbReference type="EMBL" id="CDMY01000483">
    <property type="protein sequence ID" value="CEM16791.1"/>
    <property type="molecule type" value="Genomic_DNA"/>
</dbReference>
<feature type="signal peptide" evidence="1">
    <location>
        <begin position="1"/>
        <end position="21"/>
    </location>
</feature>
<dbReference type="InParanoid" id="A0A0G4FQR2"/>
<dbReference type="Proteomes" id="UP000041254">
    <property type="component" value="Unassembled WGS sequence"/>
</dbReference>
<evidence type="ECO:0000256" key="1">
    <source>
        <dbReference type="SAM" id="SignalP"/>
    </source>
</evidence>
<organism evidence="2 3">
    <name type="scientific">Vitrella brassicaformis (strain CCMP3155)</name>
    <dbReference type="NCBI Taxonomy" id="1169540"/>
    <lineage>
        <taxon>Eukaryota</taxon>
        <taxon>Sar</taxon>
        <taxon>Alveolata</taxon>
        <taxon>Colpodellida</taxon>
        <taxon>Vitrellaceae</taxon>
        <taxon>Vitrella</taxon>
    </lineage>
</organism>
<dbReference type="VEuPathDB" id="CryptoDB:Vbra_2538"/>
<keyword evidence="3" id="KW-1185">Reference proteome</keyword>
<protein>
    <submittedName>
        <fullName evidence="2">Uncharacterized protein</fullName>
    </submittedName>
</protein>
<name>A0A0G4FQR2_VITBC</name>
<gene>
    <name evidence="2" type="ORF">Vbra_2538</name>
</gene>
<feature type="chain" id="PRO_5005188938" evidence="1">
    <location>
        <begin position="22"/>
        <end position="394"/>
    </location>
</feature>
<reference evidence="2 3" key="1">
    <citation type="submission" date="2014-11" db="EMBL/GenBank/DDBJ databases">
        <authorList>
            <person name="Zhu J."/>
            <person name="Qi W."/>
            <person name="Song R."/>
        </authorList>
    </citation>
    <scope>NUCLEOTIDE SEQUENCE [LARGE SCALE GENOMIC DNA]</scope>
</reference>